<evidence type="ECO:0000256" key="5">
    <source>
        <dbReference type="ARBA" id="ARBA00023004"/>
    </source>
</evidence>
<accession>A0A4P9XDE2</accession>
<evidence type="ECO:0000259" key="11">
    <source>
        <dbReference type="PROSITE" id="PS50255"/>
    </source>
</evidence>
<dbReference type="PANTHER" id="PTHR21281:SF0">
    <property type="entry name" value="CYTOCHROME B5 DOMAIN-CONTAINING PROTEIN 1"/>
    <property type="match status" value="1"/>
</dbReference>
<dbReference type="GO" id="GO:0046872">
    <property type="term" value="F:metal ion binding"/>
    <property type="evidence" value="ECO:0007669"/>
    <property type="project" value="UniProtKB-KW"/>
</dbReference>
<keyword evidence="3" id="KW-0349">Heme</keyword>
<evidence type="ECO:0000256" key="10">
    <source>
        <dbReference type="SAM" id="MobiDB-lite"/>
    </source>
</evidence>
<keyword evidence="5" id="KW-0408">Iron</keyword>
<evidence type="ECO:0000256" key="6">
    <source>
        <dbReference type="ARBA" id="ARBA00023212"/>
    </source>
</evidence>
<keyword evidence="6" id="KW-0206">Cytoskeleton</keyword>
<reference evidence="13" key="1">
    <citation type="journal article" date="2018" name="Nat. Microbiol.">
        <title>Leveraging single-cell genomics to expand the fungal tree of life.</title>
        <authorList>
            <person name="Ahrendt S.R."/>
            <person name="Quandt C.A."/>
            <person name="Ciobanu D."/>
            <person name="Clum A."/>
            <person name="Salamov A."/>
            <person name="Andreopoulos B."/>
            <person name="Cheng J.F."/>
            <person name="Woyke T."/>
            <person name="Pelin A."/>
            <person name="Henrissat B."/>
            <person name="Reynolds N.K."/>
            <person name="Benny G.L."/>
            <person name="Smith M.E."/>
            <person name="James T.Y."/>
            <person name="Grigoriev I.V."/>
        </authorList>
    </citation>
    <scope>NUCLEOTIDE SEQUENCE [LARGE SCALE GENOMIC DNA]</scope>
    <source>
        <strain evidence="13">ATCC 52028</strain>
    </source>
</reference>
<evidence type="ECO:0000313" key="13">
    <source>
        <dbReference type="Proteomes" id="UP000274922"/>
    </source>
</evidence>
<sequence length="271" mass="30161">MPQAPRHRARVPDTLRSNAANDAGRVLTASRESREGASSASASLAAPAPASASALPTATRWISANERRQHNDITDLWVSWLGSVYDLTPLAQAYADDPLLLPILKRAGQDLSDWFDPATSDLRTHVHPLTGTVAPFTPDGRFLHVPPVMPRADWSSDHVACPWWLDRQYHLGSLSRQARHIRIVNTLTQQEDVLEVCGEETLTQIQDRYLMVNSHAKGYMWKYLGALLDMTLTLQENGIPDETAMLHQLAMDPVAWLPTLHVYFSDDLTVA</sequence>
<dbReference type="InterPro" id="IPR052320">
    <property type="entry name" value="Cytochrome_b5_domain"/>
</dbReference>
<dbReference type="STRING" id="1555241.A0A4P9XDE2"/>
<dbReference type="InterPro" id="IPR001199">
    <property type="entry name" value="Cyt_B5-like_heme/steroid-bd"/>
</dbReference>
<keyword evidence="4" id="KW-0479">Metal-binding</keyword>
<dbReference type="EMBL" id="ML014122">
    <property type="protein sequence ID" value="RKP03472.1"/>
    <property type="molecule type" value="Genomic_DNA"/>
</dbReference>
<dbReference type="SMART" id="SM01117">
    <property type="entry name" value="Cyt-b5"/>
    <property type="match status" value="1"/>
</dbReference>
<dbReference type="InterPro" id="IPR036400">
    <property type="entry name" value="Cyt_B5-like_heme/steroid_sf"/>
</dbReference>
<feature type="compositionally biased region" description="Low complexity" evidence="10">
    <location>
        <begin position="36"/>
        <end position="49"/>
    </location>
</feature>
<feature type="domain" description="Cytochrome b5 heme-binding" evidence="11">
    <location>
        <begin position="59"/>
        <end position="175"/>
    </location>
</feature>
<evidence type="ECO:0000313" key="12">
    <source>
        <dbReference type="EMBL" id="RKP03472.1"/>
    </source>
</evidence>
<organism evidence="12 13">
    <name type="scientific">Caulochytrium protostelioides</name>
    <dbReference type="NCBI Taxonomy" id="1555241"/>
    <lineage>
        <taxon>Eukaryota</taxon>
        <taxon>Fungi</taxon>
        <taxon>Fungi incertae sedis</taxon>
        <taxon>Chytridiomycota</taxon>
        <taxon>Chytridiomycota incertae sedis</taxon>
        <taxon>Chytridiomycetes</taxon>
        <taxon>Caulochytriales</taxon>
        <taxon>Caulochytriaceae</taxon>
        <taxon>Caulochytrium</taxon>
    </lineage>
</organism>
<gene>
    <name evidence="12" type="ORF">CXG81DRAFT_9450</name>
</gene>
<dbReference type="PANTHER" id="PTHR21281">
    <property type="entry name" value="CYTOCHROME B5 DOMAIN-CONTAINING PROTEIN 1"/>
    <property type="match status" value="1"/>
</dbReference>
<comment type="subcellular location">
    <subcellularLocation>
        <location evidence="1">Cytoplasm</location>
        <location evidence="1">Cytoskeleton</location>
        <location evidence="1">Cilium axoneme</location>
    </subcellularLocation>
</comment>
<evidence type="ECO:0000256" key="7">
    <source>
        <dbReference type="ARBA" id="ARBA00023273"/>
    </source>
</evidence>
<dbReference type="OrthoDB" id="260091at2759"/>
<protein>
    <recommendedName>
        <fullName evidence="8">Cytochrome b5 domain-containing protein 1</fullName>
    </recommendedName>
</protein>
<feature type="region of interest" description="Disordered" evidence="10">
    <location>
        <begin position="1"/>
        <end position="49"/>
    </location>
</feature>
<comment type="function">
    <text evidence="9">Radial spoke stalk protein that binds heme under oxidizing conditions. Required for the coordinated beating of multiple cilia maybe by functioning in a redox signaling pathway.</text>
</comment>
<proteinExistence type="predicted"/>
<dbReference type="Proteomes" id="UP000274922">
    <property type="component" value="Unassembled WGS sequence"/>
</dbReference>
<evidence type="ECO:0000256" key="4">
    <source>
        <dbReference type="ARBA" id="ARBA00022723"/>
    </source>
</evidence>
<keyword evidence="13" id="KW-1185">Reference proteome</keyword>
<evidence type="ECO:0000256" key="8">
    <source>
        <dbReference type="ARBA" id="ARBA00040649"/>
    </source>
</evidence>
<dbReference type="SUPFAM" id="SSF55856">
    <property type="entry name" value="Cytochrome b5-like heme/steroid binding domain"/>
    <property type="match status" value="1"/>
</dbReference>
<evidence type="ECO:0000256" key="9">
    <source>
        <dbReference type="ARBA" id="ARBA00046139"/>
    </source>
</evidence>
<name>A0A4P9XDE2_9FUNG</name>
<dbReference type="Gene3D" id="3.10.120.10">
    <property type="entry name" value="Cytochrome b5-like heme/steroid binding domain"/>
    <property type="match status" value="1"/>
</dbReference>
<dbReference type="AlphaFoldDB" id="A0A4P9XDE2"/>
<dbReference type="GO" id="GO:0005930">
    <property type="term" value="C:axoneme"/>
    <property type="evidence" value="ECO:0007669"/>
    <property type="project" value="UniProtKB-SubCell"/>
</dbReference>
<keyword evidence="7" id="KW-0966">Cell projection</keyword>
<evidence type="ECO:0000256" key="1">
    <source>
        <dbReference type="ARBA" id="ARBA00004430"/>
    </source>
</evidence>
<keyword evidence="2" id="KW-0963">Cytoplasm</keyword>
<dbReference type="PROSITE" id="PS50255">
    <property type="entry name" value="CYTOCHROME_B5_2"/>
    <property type="match status" value="1"/>
</dbReference>
<evidence type="ECO:0000256" key="3">
    <source>
        <dbReference type="ARBA" id="ARBA00022617"/>
    </source>
</evidence>
<evidence type="ECO:0000256" key="2">
    <source>
        <dbReference type="ARBA" id="ARBA00022490"/>
    </source>
</evidence>